<sequence length="428" mass="47708">MTPAGWIAVGSAMLIGGVVLAGHSIYSYLNKSQKLMEAIETRDAHESQIKSLAKEIELQYAQHDVLERELESLRQSAESLGISSDIEPPNTSSVNIKKEPIDNIKNTEKEHYFLQALKNLASYIAIPFIALGQLFDQMLRLLKLPQLKELINATSPIQTRLKEFAAVLTFVTTAFTGLFTWLSSLLGGGLTQLSFLQTSSVLAASLSPISLAIIGVTLLFISASLLLNKVFFHDPHEQLTKELEERREVLIDSLNQNHLLLSQIEYKNDSLKEKVKLLTLKIDLLQSALKDKEENKRPIVESHESRELAELFSASKDTSNPSNETELKQKLSDNINSLQKLLQRYQKQLSELEGKEVLESEESSSKELNSPELANQNTPSLPNVPIEFNGQNNERRGNSPLQKLSMFRKEPVVSDGGESLAPKNPSPL</sequence>
<evidence type="ECO:0008006" key="6">
    <source>
        <dbReference type="Google" id="ProtNLM"/>
    </source>
</evidence>
<dbReference type="EMBL" id="CP071527">
    <property type="protein sequence ID" value="USQ12544.1"/>
    <property type="molecule type" value="Genomic_DNA"/>
</dbReference>
<organism evidence="4 5">
    <name type="scientific">Legionella lytica</name>
    <dbReference type="NCBI Taxonomy" id="96232"/>
    <lineage>
        <taxon>Bacteria</taxon>
        <taxon>Pseudomonadati</taxon>
        <taxon>Pseudomonadota</taxon>
        <taxon>Gammaproteobacteria</taxon>
        <taxon>Legionellales</taxon>
        <taxon>Legionellaceae</taxon>
        <taxon>Legionella</taxon>
    </lineage>
</organism>
<keyword evidence="3" id="KW-0472">Membrane</keyword>
<evidence type="ECO:0000313" key="5">
    <source>
        <dbReference type="Proteomes" id="UP001057474"/>
    </source>
</evidence>
<feature type="region of interest" description="Disordered" evidence="2">
    <location>
        <begin position="356"/>
        <end position="428"/>
    </location>
</feature>
<evidence type="ECO:0000256" key="3">
    <source>
        <dbReference type="SAM" id="Phobius"/>
    </source>
</evidence>
<evidence type="ECO:0000256" key="2">
    <source>
        <dbReference type="SAM" id="MobiDB-lite"/>
    </source>
</evidence>
<protein>
    <recommendedName>
        <fullName evidence="6">Transmembrane protein</fullName>
    </recommendedName>
</protein>
<evidence type="ECO:0000256" key="1">
    <source>
        <dbReference type="SAM" id="Coils"/>
    </source>
</evidence>
<dbReference type="Proteomes" id="UP001057474">
    <property type="component" value="Chromosome"/>
</dbReference>
<dbReference type="RefSeq" id="WP_252578682.1">
    <property type="nucleotide sequence ID" value="NZ_CP071527.1"/>
</dbReference>
<keyword evidence="3" id="KW-0812">Transmembrane</keyword>
<feature type="coiled-coil region" evidence="1">
    <location>
        <begin position="268"/>
        <end position="295"/>
    </location>
</feature>
<feature type="transmembrane region" description="Helical" evidence="3">
    <location>
        <begin position="164"/>
        <end position="182"/>
    </location>
</feature>
<feature type="transmembrane region" description="Helical" evidence="3">
    <location>
        <begin position="202"/>
        <end position="227"/>
    </location>
</feature>
<accession>A0ABY4Y4S0</accession>
<gene>
    <name evidence="4" type="ORF">J2N86_07355</name>
</gene>
<keyword evidence="1" id="KW-0175">Coiled coil</keyword>
<proteinExistence type="predicted"/>
<keyword evidence="5" id="KW-1185">Reference proteome</keyword>
<evidence type="ECO:0000313" key="4">
    <source>
        <dbReference type="EMBL" id="USQ12544.1"/>
    </source>
</evidence>
<feature type="coiled-coil region" evidence="1">
    <location>
        <begin position="35"/>
        <end position="76"/>
    </location>
</feature>
<reference evidence="4" key="1">
    <citation type="submission" date="2021-03" db="EMBL/GenBank/DDBJ databases">
        <title>Legionella lytica PCM 2298.</title>
        <authorList>
            <person name="Koper P."/>
        </authorList>
    </citation>
    <scope>NUCLEOTIDE SEQUENCE</scope>
    <source>
        <strain evidence="4">PCM 2298</strain>
    </source>
</reference>
<name>A0ABY4Y4S0_9GAMM</name>
<keyword evidence="3" id="KW-1133">Transmembrane helix</keyword>
<feature type="transmembrane region" description="Helical" evidence="3">
    <location>
        <begin position="6"/>
        <end position="29"/>
    </location>
</feature>